<evidence type="ECO:0008006" key="4">
    <source>
        <dbReference type="Google" id="ProtNLM"/>
    </source>
</evidence>
<organism evidence="2 3">
    <name type="scientific">Leucobacter allii</name>
    <dbReference type="NCBI Taxonomy" id="2932247"/>
    <lineage>
        <taxon>Bacteria</taxon>
        <taxon>Bacillati</taxon>
        <taxon>Actinomycetota</taxon>
        <taxon>Actinomycetes</taxon>
        <taxon>Micrococcales</taxon>
        <taxon>Microbacteriaceae</taxon>
        <taxon>Leucobacter</taxon>
    </lineage>
</organism>
<reference evidence="2 3" key="1">
    <citation type="submission" date="2022-04" db="EMBL/GenBank/DDBJ databases">
        <title>Leucobacter sp. isolated from rhizosphere of garlic.</title>
        <authorList>
            <person name="Won M."/>
            <person name="Lee C.-M."/>
            <person name="Woen H.-Y."/>
            <person name="Kwon S.-W."/>
        </authorList>
    </citation>
    <scope>NUCLEOTIDE SEQUENCE [LARGE SCALE GENOMIC DNA]</scope>
    <source>
        <strain evidence="2 3">H21R-40</strain>
    </source>
</reference>
<gene>
    <name evidence="2" type="ORF">MUN78_00295</name>
</gene>
<sequence>MEERSARIGAGAQQLGAAAASIPQRMLDLVLAAAAEPGSVTTLLGEPGSGKAFIAEHAADALISRLPGPVHALVLPRPPRPGSGIASVFAFDFEGFGAEGDAGAFAELGPVEHARGVVRRLGERFAGDAVILVAPDIDDYTPQDLRVLEGIARSGGLRIIATARHVTPAIERIGHGPRVRRVAIGPLEPAEAERYLARLLGVDRIEAETLQYWTTAARGNSYALSMLALAADRAGEVRRSRGTAWVASRDGRVPGELARLLGDTCAPEEWGMLERIALAEPIREAALLCSLDTGVLARLLDRGMVVAQPSLGGSAVGIAHPLLGASIRAGLSPIRRIQLNDRIFRVLEEDLGALDPVQLPDRLMRLVVFGLEGGRELPYAWLWTALEFMARGGDPRLMLRLAQAIAAHPAADAAQAGSAALRATRIARLLGDDAARRAALARIAGILADEVSAAELPESLRVGLVLTAIRERIREGGDPQAALDELDALAAEHGDAAATPVAEMIRSTRVHVLAYSGRLREAAAACPPLDTSPDLHTEWARSPGRAMAALILEQRGAIEEAISSAEHARALSRLGPHLRSDLVDVQGFCWLLGYWVSGSAETARRVYEALVAEASADAHAEAHYSGLVETGAVLLGIQEGRWGDAAMSAERLTHRLAEHDGYGLTPLVQAALGLALAVLGEAEPARRAIHAAGHVPRVSREPSTGTGACCCCARGSGCATRASSPRRSGSRPGRATRSWRSSSCRRATRTPTRSAHARRRSSGARPSSPGASTPRSGRRCSDISSASAREPAREPPRAIRRPAASPTSASGCRCLRPRSSRPGSGRSCCSPRWGTRVASSRSACTSRRARSRRTSGTPSRSSGSPTATNCAAGRRGTARR</sequence>
<feature type="compositionally biased region" description="Low complexity" evidence="1">
    <location>
        <begin position="801"/>
        <end position="814"/>
    </location>
</feature>
<dbReference type="Proteomes" id="UP000831786">
    <property type="component" value="Chromosome"/>
</dbReference>
<evidence type="ECO:0000313" key="2">
    <source>
        <dbReference type="EMBL" id="UOQ57320.1"/>
    </source>
</evidence>
<dbReference type="SUPFAM" id="SSF52540">
    <property type="entry name" value="P-loop containing nucleoside triphosphate hydrolases"/>
    <property type="match status" value="1"/>
</dbReference>
<feature type="compositionally biased region" description="Low complexity" evidence="1">
    <location>
        <begin position="854"/>
        <end position="868"/>
    </location>
</feature>
<name>A0ABY4FM23_9MICO</name>
<keyword evidence="3" id="KW-1185">Reference proteome</keyword>
<accession>A0ABY4FM23</accession>
<feature type="compositionally biased region" description="Low complexity" evidence="1">
    <location>
        <begin position="763"/>
        <end position="775"/>
    </location>
</feature>
<feature type="compositionally biased region" description="Low complexity" evidence="1">
    <location>
        <begin position="820"/>
        <end position="846"/>
    </location>
</feature>
<feature type="region of interest" description="Disordered" evidence="1">
    <location>
        <begin position="716"/>
        <end position="880"/>
    </location>
</feature>
<evidence type="ECO:0000256" key="1">
    <source>
        <dbReference type="SAM" id="MobiDB-lite"/>
    </source>
</evidence>
<protein>
    <recommendedName>
        <fullName evidence="4">AAA+ ATPase domain-containing protein</fullName>
    </recommendedName>
</protein>
<dbReference type="InterPro" id="IPR027417">
    <property type="entry name" value="P-loop_NTPase"/>
</dbReference>
<proteinExistence type="predicted"/>
<evidence type="ECO:0000313" key="3">
    <source>
        <dbReference type="Proteomes" id="UP000831786"/>
    </source>
</evidence>
<feature type="compositionally biased region" description="Low complexity" evidence="1">
    <location>
        <begin position="716"/>
        <end position="754"/>
    </location>
</feature>
<dbReference type="EMBL" id="CP095045">
    <property type="protein sequence ID" value="UOQ57320.1"/>
    <property type="molecule type" value="Genomic_DNA"/>
</dbReference>